<dbReference type="InParanoid" id="G1Q957"/>
<dbReference type="Pfam" id="PF00252">
    <property type="entry name" value="Ribosomal_L16"/>
    <property type="match status" value="1"/>
</dbReference>
<dbReference type="GO" id="GO:0019843">
    <property type="term" value="F:rRNA binding"/>
    <property type="evidence" value="ECO:0007669"/>
    <property type="project" value="InterPro"/>
</dbReference>
<reference evidence="7 8" key="1">
    <citation type="journal article" date="2011" name="Nature">
        <title>A high-resolution map of human evolutionary constraint using 29 mammals.</title>
        <authorList>
            <person name="Lindblad-Toh K."/>
            <person name="Garber M."/>
            <person name="Zuk O."/>
            <person name="Lin M.F."/>
            <person name="Parker B.J."/>
            <person name="Washietl S."/>
            <person name="Kheradpour P."/>
            <person name="Ernst J."/>
            <person name="Jordan G."/>
            <person name="Mauceli E."/>
            <person name="Ward L.D."/>
            <person name="Lowe C.B."/>
            <person name="Holloway A.K."/>
            <person name="Clamp M."/>
            <person name="Gnerre S."/>
            <person name="Alfoldi J."/>
            <person name="Beal K."/>
            <person name="Chang J."/>
            <person name="Clawson H."/>
            <person name="Cuff J."/>
            <person name="Di Palma F."/>
            <person name="Fitzgerald S."/>
            <person name="Flicek P."/>
            <person name="Guttman M."/>
            <person name="Hubisz M.J."/>
            <person name="Jaffe D.B."/>
            <person name="Jungreis I."/>
            <person name="Kent W.J."/>
            <person name="Kostka D."/>
            <person name="Lara M."/>
            <person name="Martins A.L."/>
            <person name="Massingham T."/>
            <person name="Moltke I."/>
            <person name="Raney B.J."/>
            <person name="Rasmussen M.D."/>
            <person name="Robinson J."/>
            <person name="Stark A."/>
            <person name="Vilella A.J."/>
            <person name="Wen J."/>
            <person name="Xie X."/>
            <person name="Zody M.C."/>
            <person name="Baldwin J."/>
            <person name="Bloom T."/>
            <person name="Chin C.W."/>
            <person name="Heiman D."/>
            <person name="Nicol R."/>
            <person name="Nusbaum C."/>
            <person name="Young S."/>
            <person name="Wilkinson J."/>
            <person name="Worley K.C."/>
            <person name="Kovar C.L."/>
            <person name="Muzny D.M."/>
            <person name="Gibbs R.A."/>
            <person name="Cree A."/>
            <person name="Dihn H.H."/>
            <person name="Fowler G."/>
            <person name="Jhangiani S."/>
            <person name="Joshi V."/>
            <person name="Lee S."/>
            <person name="Lewis L.R."/>
            <person name="Nazareth L.V."/>
            <person name="Okwuonu G."/>
            <person name="Santibanez J."/>
            <person name="Warren W.C."/>
            <person name="Mardis E.R."/>
            <person name="Weinstock G.M."/>
            <person name="Wilson R.K."/>
            <person name="Delehaunty K."/>
            <person name="Dooling D."/>
            <person name="Fronik C."/>
            <person name="Fulton L."/>
            <person name="Fulton B."/>
            <person name="Graves T."/>
            <person name="Minx P."/>
            <person name="Sodergren E."/>
            <person name="Birney E."/>
            <person name="Margulies E.H."/>
            <person name="Herrero J."/>
            <person name="Green E.D."/>
            <person name="Haussler D."/>
            <person name="Siepel A."/>
            <person name="Goldman N."/>
            <person name="Pollard K.S."/>
            <person name="Pedersen J.S."/>
            <person name="Lander E.S."/>
            <person name="Kellis M."/>
        </authorList>
    </citation>
    <scope>NUCLEOTIDE SEQUENCE [LARGE SCALE GENOMIC DNA]</scope>
</reference>
<reference evidence="7" key="2">
    <citation type="submission" date="2025-08" db="UniProtKB">
        <authorList>
            <consortium name="Ensembl"/>
        </authorList>
    </citation>
    <scope>IDENTIFICATION</scope>
</reference>
<dbReference type="InterPro" id="IPR000114">
    <property type="entry name" value="Ribosomal_uL16_bact-type"/>
</dbReference>
<dbReference type="Proteomes" id="UP000001074">
    <property type="component" value="Unassembled WGS sequence"/>
</dbReference>
<reference evidence="7" key="3">
    <citation type="submission" date="2025-09" db="UniProtKB">
        <authorList>
            <consortium name="Ensembl"/>
        </authorList>
    </citation>
    <scope>IDENTIFICATION</scope>
</reference>
<accession>G1Q957</accession>
<dbReference type="SUPFAM" id="SSF54686">
    <property type="entry name" value="Ribosomal protein L16p/L10e"/>
    <property type="match status" value="1"/>
</dbReference>
<dbReference type="PANTHER" id="PTHR12220:SF13">
    <property type="entry name" value="LARGE RIBOSOMAL SUBUNIT PROTEIN UL16M"/>
    <property type="match status" value="1"/>
</dbReference>
<name>G1Q957_MYOLU</name>
<dbReference type="GO" id="GO:0032543">
    <property type="term" value="P:mitochondrial translation"/>
    <property type="evidence" value="ECO:0007669"/>
    <property type="project" value="TreeGrafter"/>
</dbReference>
<evidence type="ECO:0000256" key="3">
    <source>
        <dbReference type="ARBA" id="ARBA00023274"/>
    </source>
</evidence>
<dbReference type="HOGENOM" id="CLU_096518_0_0_1"/>
<evidence type="ECO:0000313" key="8">
    <source>
        <dbReference type="Proteomes" id="UP000001074"/>
    </source>
</evidence>
<dbReference type="Ensembl" id="ENSMLUT00000026868.1">
    <property type="protein sequence ID" value="ENSMLUP00000020240.1"/>
    <property type="gene ID" value="ENSMLUG00000027025.1"/>
</dbReference>
<proteinExistence type="inferred from homology"/>
<protein>
    <recommendedName>
        <fullName evidence="4">Large ribosomal subunit protein uL16m</fullName>
    </recommendedName>
    <alternativeName>
        <fullName evidence="5">39S ribosomal protein L16, mitochondrial</fullName>
    </alternativeName>
</protein>
<dbReference type="Gene3D" id="3.90.1170.10">
    <property type="entry name" value="Ribosomal protein L10e/L16"/>
    <property type="match status" value="1"/>
</dbReference>
<comment type="similarity">
    <text evidence="1">Belongs to the universal ribosomal protein uL16 family.</text>
</comment>
<evidence type="ECO:0000256" key="6">
    <source>
        <dbReference type="SAM" id="MobiDB-lite"/>
    </source>
</evidence>
<feature type="region of interest" description="Disordered" evidence="6">
    <location>
        <begin position="186"/>
        <end position="206"/>
    </location>
</feature>
<keyword evidence="8" id="KW-1185">Reference proteome</keyword>
<dbReference type="GeneTree" id="ENSGT00390000002038"/>
<keyword evidence="2" id="KW-0689">Ribosomal protein</keyword>
<evidence type="ECO:0000256" key="2">
    <source>
        <dbReference type="ARBA" id="ARBA00022980"/>
    </source>
</evidence>
<evidence type="ECO:0000256" key="5">
    <source>
        <dbReference type="ARBA" id="ARBA00035440"/>
    </source>
</evidence>
<organism evidence="7 8">
    <name type="scientific">Myotis lucifugus</name>
    <name type="common">Little brown bat</name>
    <dbReference type="NCBI Taxonomy" id="59463"/>
    <lineage>
        <taxon>Eukaryota</taxon>
        <taxon>Metazoa</taxon>
        <taxon>Chordata</taxon>
        <taxon>Craniata</taxon>
        <taxon>Vertebrata</taxon>
        <taxon>Euteleostomi</taxon>
        <taxon>Mammalia</taxon>
        <taxon>Eutheria</taxon>
        <taxon>Laurasiatheria</taxon>
        <taxon>Chiroptera</taxon>
        <taxon>Yangochiroptera</taxon>
        <taxon>Vespertilionidae</taxon>
        <taxon>Myotis</taxon>
    </lineage>
</organism>
<dbReference type="AlphaFoldDB" id="G1Q957"/>
<evidence type="ECO:0000256" key="1">
    <source>
        <dbReference type="ARBA" id="ARBA00008931"/>
    </source>
</evidence>
<dbReference type="EMBL" id="AAPE02017029">
    <property type="status" value="NOT_ANNOTATED_CDS"/>
    <property type="molecule type" value="Genomic_DNA"/>
</dbReference>
<dbReference type="InterPro" id="IPR047873">
    <property type="entry name" value="Ribosomal_uL16"/>
</dbReference>
<dbReference type="InterPro" id="IPR036920">
    <property type="entry name" value="Ribosomal_uL16_sf"/>
</dbReference>
<dbReference type="STRING" id="59463.ENSMLUP00000020240"/>
<keyword evidence="3" id="KW-0687">Ribonucleoprotein</keyword>
<dbReference type="GO" id="GO:0003735">
    <property type="term" value="F:structural constituent of ribosome"/>
    <property type="evidence" value="ECO:0007669"/>
    <property type="project" value="InterPro"/>
</dbReference>
<sequence>MWRQLARASAPLLRVPLSGSWAVPPTSAGLKTLLPVPTFEDVSISERPKLRFVERIPLVPKVRKEPKNLGDIQGPSTEDTEFTEGNFAILALGDGYLYWGHFEMMRLTINRSMDPKNMFALCPFKPIPCKGMGQHMGSGKGAIDHYVTPVKTGHQIGSCEFKEIQGFLHQVAHKLPFPAKAMSRGTLEKMRKDQEEQEGNNQNPGTFECIATANMLGIREVLSPYDLTQKGQYWGKFYLPEHV</sequence>
<dbReference type="CDD" id="cd01433">
    <property type="entry name" value="Ribosomal_L16_L10e"/>
    <property type="match status" value="1"/>
</dbReference>
<dbReference type="InterPro" id="IPR016180">
    <property type="entry name" value="Ribosomal_uL16_dom"/>
</dbReference>
<dbReference type="OMA" id="SPWHLEW"/>
<dbReference type="PANTHER" id="PTHR12220">
    <property type="entry name" value="50S/60S RIBOSOMAL PROTEIN L16"/>
    <property type="match status" value="1"/>
</dbReference>
<evidence type="ECO:0000256" key="4">
    <source>
        <dbReference type="ARBA" id="ARBA00035302"/>
    </source>
</evidence>
<evidence type="ECO:0000313" key="7">
    <source>
        <dbReference type="Ensembl" id="ENSMLUP00000020240.1"/>
    </source>
</evidence>
<dbReference type="GO" id="GO:0005762">
    <property type="term" value="C:mitochondrial large ribosomal subunit"/>
    <property type="evidence" value="ECO:0007669"/>
    <property type="project" value="TreeGrafter"/>
</dbReference>
<dbReference type="eggNOG" id="KOG3422">
    <property type="taxonomic scope" value="Eukaryota"/>
</dbReference>